<dbReference type="OrthoDB" id="9809127at2"/>
<dbReference type="Pfam" id="PF07664">
    <property type="entry name" value="FeoB_C"/>
    <property type="match status" value="1"/>
</dbReference>
<keyword evidence="15" id="KW-0460">Magnesium</keyword>
<dbReference type="GO" id="GO:0046914">
    <property type="term" value="F:transition metal ion binding"/>
    <property type="evidence" value="ECO:0007669"/>
    <property type="project" value="InterPro"/>
</dbReference>
<dbReference type="AlphaFoldDB" id="B3QT01"/>
<organism evidence="18 19">
    <name type="scientific">Chloroherpeton thalassium (strain ATCC 35110 / GB-78)</name>
    <dbReference type="NCBI Taxonomy" id="517418"/>
    <lineage>
        <taxon>Bacteria</taxon>
        <taxon>Pseudomonadati</taxon>
        <taxon>Chlorobiota</taxon>
        <taxon>Chlorobiia</taxon>
        <taxon>Chlorobiales</taxon>
        <taxon>Chloroherpetonaceae</taxon>
        <taxon>Chloroherpeton</taxon>
    </lineage>
</organism>
<dbReference type="KEGG" id="cts:Ctha_0173"/>
<feature type="binding site" evidence="15">
    <location>
        <position position="127"/>
    </location>
    <ligand>
        <name>Mg(2+)</name>
        <dbReference type="ChEBI" id="CHEBI:18420"/>
        <label>2</label>
    </ligand>
</feature>
<comment type="function">
    <text evidence="16">Probable transporter of a GTP-driven Fe(2+) uptake system.</text>
</comment>
<feature type="transmembrane region" description="Helical" evidence="16">
    <location>
        <begin position="494"/>
        <end position="516"/>
    </location>
</feature>
<dbReference type="Proteomes" id="UP000001208">
    <property type="component" value="Chromosome"/>
</dbReference>
<dbReference type="Pfam" id="PF02421">
    <property type="entry name" value="FeoB_N"/>
    <property type="match status" value="1"/>
</dbReference>
<keyword evidence="15" id="KW-0479">Metal-binding</keyword>
<dbReference type="HOGENOM" id="CLU_013350_3_0_10"/>
<dbReference type="GO" id="GO:0015093">
    <property type="term" value="F:ferrous iron transmembrane transporter activity"/>
    <property type="evidence" value="ECO:0007669"/>
    <property type="project" value="UniProtKB-UniRule"/>
</dbReference>
<evidence type="ECO:0000256" key="3">
    <source>
        <dbReference type="ARBA" id="ARBA00022475"/>
    </source>
</evidence>
<feature type="binding site" evidence="14">
    <location>
        <begin position="158"/>
        <end position="161"/>
    </location>
    <ligand>
        <name>GTP</name>
        <dbReference type="ChEBI" id="CHEBI:37565"/>
        <label>1</label>
    </ligand>
</feature>
<feature type="transmembrane region" description="Helical" evidence="16">
    <location>
        <begin position="421"/>
        <end position="442"/>
    </location>
</feature>
<feature type="transmembrane region" description="Helical" evidence="16">
    <location>
        <begin position="560"/>
        <end position="580"/>
    </location>
</feature>
<evidence type="ECO:0000256" key="5">
    <source>
        <dbReference type="ARBA" id="ARBA00022692"/>
    </source>
</evidence>
<dbReference type="InterPro" id="IPR038157">
    <property type="entry name" value="FeoA_core_dom"/>
</dbReference>
<gene>
    <name evidence="18" type="ordered locus">Ctha_0173</name>
</gene>
<reference evidence="18 19" key="1">
    <citation type="submission" date="2008-06" db="EMBL/GenBank/DDBJ databases">
        <title>Complete sequence of Chloroherpeton thalassium ATCC 35110.</title>
        <authorList>
            <consortium name="US DOE Joint Genome Institute"/>
            <person name="Lucas S."/>
            <person name="Copeland A."/>
            <person name="Lapidus A."/>
            <person name="Glavina del Rio T."/>
            <person name="Dalin E."/>
            <person name="Tice H."/>
            <person name="Bruce D."/>
            <person name="Goodwin L."/>
            <person name="Pitluck S."/>
            <person name="Schmutz J."/>
            <person name="Larimer F."/>
            <person name="Land M."/>
            <person name="Hauser L."/>
            <person name="Kyrpides N."/>
            <person name="Mikhailova N."/>
            <person name="Liu Z."/>
            <person name="Li T."/>
            <person name="Zhao F."/>
            <person name="Overmann J."/>
            <person name="Bryant D.A."/>
            <person name="Richardson P."/>
        </authorList>
    </citation>
    <scope>NUCLEOTIDE SEQUENCE [LARGE SCALE GENOMIC DNA]</scope>
    <source>
        <strain evidence="19">ATCC 35110 / GB-78</strain>
    </source>
</reference>
<dbReference type="RefSeq" id="WP_012498728.1">
    <property type="nucleotide sequence ID" value="NC_011026.1"/>
</dbReference>
<dbReference type="InterPro" id="IPR007167">
    <property type="entry name" value="Fe-transptr_FeoA-like"/>
</dbReference>
<dbReference type="Gene3D" id="1.10.287.1770">
    <property type="match status" value="1"/>
</dbReference>
<dbReference type="SUPFAM" id="SSF52540">
    <property type="entry name" value="P-loop containing nucleoside triphosphate hydrolases"/>
    <property type="match status" value="1"/>
</dbReference>
<dbReference type="GO" id="GO:0005525">
    <property type="term" value="F:GTP binding"/>
    <property type="evidence" value="ECO:0007669"/>
    <property type="project" value="UniProtKB-KW"/>
</dbReference>
<dbReference type="STRING" id="517418.Ctha_0173"/>
<keyword evidence="7 16" id="KW-1133">Transmembrane helix</keyword>
<dbReference type="SUPFAM" id="SSF50037">
    <property type="entry name" value="C-terminal domain of transcriptional repressors"/>
    <property type="match status" value="1"/>
</dbReference>
<evidence type="ECO:0000256" key="16">
    <source>
        <dbReference type="RuleBase" id="RU362098"/>
    </source>
</evidence>
<keyword evidence="2 16" id="KW-0813">Transport</keyword>
<dbReference type="eggNOG" id="COG0370">
    <property type="taxonomic scope" value="Bacteria"/>
</dbReference>
<feature type="transmembrane region" description="Helical" evidence="16">
    <location>
        <begin position="618"/>
        <end position="639"/>
    </location>
</feature>
<evidence type="ECO:0000256" key="11">
    <source>
        <dbReference type="ARBA" id="ARBA00023136"/>
    </source>
</evidence>
<dbReference type="InterPro" id="IPR030389">
    <property type="entry name" value="G_FEOB_dom"/>
</dbReference>
<feature type="transmembrane region" description="Helical" evidence="16">
    <location>
        <begin position="804"/>
        <end position="826"/>
    </location>
</feature>
<keyword evidence="9" id="KW-0406">Ion transport</keyword>
<comment type="similarity">
    <text evidence="16">Belongs to the TRAFAC class TrmE-Era-EngA-EngB-Septin-like GTPase superfamily. FeoB GTPase (TC 9.A.8) family.</text>
</comment>
<evidence type="ECO:0000256" key="8">
    <source>
        <dbReference type="ARBA" id="ARBA00023004"/>
    </source>
</evidence>
<dbReference type="Gene3D" id="2.30.30.90">
    <property type="match status" value="1"/>
</dbReference>
<dbReference type="PANTHER" id="PTHR43185:SF1">
    <property type="entry name" value="FE(2+) TRANSPORTER FEOB"/>
    <property type="match status" value="1"/>
</dbReference>
<feature type="transmembrane region" description="Helical" evidence="16">
    <location>
        <begin position="454"/>
        <end position="474"/>
    </location>
</feature>
<dbReference type="InterPro" id="IPR050860">
    <property type="entry name" value="FeoB_GTPase"/>
</dbReference>
<evidence type="ECO:0000313" key="18">
    <source>
        <dbReference type="EMBL" id="ACF12644.1"/>
    </source>
</evidence>
<protein>
    <recommendedName>
        <fullName evidence="12 13">Ferrous iron transport protein B</fullName>
    </recommendedName>
</protein>
<feature type="binding site" evidence="14">
    <location>
        <begin position="218"/>
        <end position="221"/>
    </location>
    <ligand>
        <name>GTP</name>
        <dbReference type="ChEBI" id="CHEBI:37565"/>
        <label>1</label>
    </ligand>
</feature>
<sequence>MNLAELHAGQNGFITKVKGRGAFRKRISEMGFVRGKQITRIKDAPLKDPIEFKLMGFNVSLRKSEAEQIEVVTESEAVSLNGNAHSNGTPVEHFFEKKIKEASKQINVVLVGNPNSGKTSLFNYASGSNERTGNYSGVTISPHESLVSLNGYRINIVDLPGTYSLSAYTPEETFVRRYIIDKQPDVVINIVDASNLERNLYLTTQLIDMDIKVVMALNMYDELTTKGDTLHIEQLGELLGIPIVPTIASKGKGIKQLFDHVIQIHEETEPTYRHIHIQYGDDIEKSLHSLQELIWKNKHITDKASSRLLAVQLLEKDKSIDSFLSQFSEYETIKTKADHEIASLEKQFHEESSSLISEARYGFIAGALKETYQKKEDIQLSRSDKIDNLLTHRIYGYPIFLFFLWIVFQATFSLGQYPVEWLEFLVGEISSFFSSILPAGFFKDLVVSGIIDGTGSVLVFLPNIVILFLFISIMEDTGYMARVAFIMDKLMHRLGLHGKSFIPLIIGFGCNVPAIMATRTIENPKDRLLTMLIVPFMSCSARLPVYILLISAFFPEHPVTILFSLYLIGILLSMLFSFVFNKIIFKTGQTPFVMELPPYRVPTLQSVIKHVWFRAYLYLKKVGGVILIASVVVWMLQYFPRQPELDQQLEQDAARVSQTYETKIQAASTDEIKTQLKTALSEKIADMEFATEMTRTERSYLGQFGKTLEPVFRPLGFDWKISVSLLSGIAAKEIVLSTMGVLFQTANVEEDAHKLEEGLSLHFASLNSAPPFLTALSLLLFILIYFPCLGVVVAVGKESGSWKWAVFVVSYTSLLAWVISFGVFQIGSLIY</sequence>
<keyword evidence="19" id="KW-1185">Reference proteome</keyword>
<feature type="binding site" evidence="15">
    <location>
        <position position="123"/>
    </location>
    <ligand>
        <name>Mg(2+)</name>
        <dbReference type="ChEBI" id="CHEBI:18420"/>
        <label>2</label>
    </ligand>
</feature>
<dbReference type="Pfam" id="PF04023">
    <property type="entry name" value="FeoA"/>
    <property type="match status" value="1"/>
</dbReference>
<evidence type="ECO:0000256" key="13">
    <source>
        <dbReference type="NCBIfam" id="TIGR00437"/>
    </source>
</evidence>
<feature type="transmembrane region" description="Helical" evidence="16">
    <location>
        <begin position="772"/>
        <end position="795"/>
    </location>
</feature>
<keyword evidence="5 16" id="KW-0812">Transmembrane</keyword>
<evidence type="ECO:0000256" key="10">
    <source>
        <dbReference type="ARBA" id="ARBA00023134"/>
    </source>
</evidence>
<dbReference type="InterPro" id="IPR008988">
    <property type="entry name" value="Transcriptional_repressor_C"/>
</dbReference>
<dbReference type="PANTHER" id="PTHR43185">
    <property type="entry name" value="FERROUS IRON TRANSPORT PROTEIN B"/>
    <property type="match status" value="1"/>
</dbReference>
<dbReference type="InterPro" id="IPR011642">
    <property type="entry name" value="Gate_dom"/>
</dbReference>
<dbReference type="SMART" id="SM00899">
    <property type="entry name" value="FeoA"/>
    <property type="match status" value="1"/>
</dbReference>
<keyword evidence="6 14" id="KW-0547">Nucleotide-binding</keyword>
<dbReference type="GO" id="GO:0005886">
    <property type="term" value="C:plasma membrane"/>
    <property type="evidence" value="ECO:0007669"/>
    <property type="project" value="UniProtKB-SubCell"/>
</dbReference>
<dbReference type="NCBIfam" id="TIGR00231">
    <property type="entry name" value="small_GTP"/>
    <property type="match status" value="1"/>
</dbReference>
<evidence type="ECO:0000256" key="2">
    <source>
        <dbReference type="ARBA" id="ARBA00022448"/>
    </source>
</evidence>
<feature type="binding site" evidence="14">
    <location>
        <begin position="112"/>
        <end position="119"/>
    </location>
    <ligand>
        <name>GTP</name>
        <dbReference type="ChEBI" id="CHEBI:37565"/>
        <label>1</label>
    </ligand>
</feature>
<evidence type="ECO:0000256" key="7">
    <source>
        <dbReference type="ARBA" id="ARBA00022989"/>
    </source>
</evidence>
<evidence type="ECO:0000313" key="19">
    <source>
        <dbReference type="Proteomes" id="UP000001208"/>
    </source>
</evidence>
<dbReference type="InterPro" id="IPR027417">
    <property type="entry name" value="P-loop_NTPase"/>
</dbReference>
<dbReference type="PROSITE" id="PS51711">
    <property type="entry name" value="G_FEOB"/>
    <property type="match status" value="1"/>
</dbReference>
<dbReference type="Gene3D" id="3.40.50.300">
    <property type="entry name" value="P-loop containing nucleotide triphosphate hydrolases"/>
    <property type="match status" value="1"/>
</dbReference>
<evidence type="ECO:0000259" key="17">
    <source>
        <dbReference type="PROSITE" id="PS51711"/>
    </source>
</evidence>
<evidence type="ECO:0000256" key="4">
    <source>
        <dbReference type="ARBA" id="ARBA00022496"/>
    </source>
</evidence>
<dbReference type="InterPro" id="IPR005225">
    <property type="entry name" value="Small_GTP-bd"/>
</dbReference>
<evidence type="ECO:0000256" key="9">
    <source>
        <dbReference type="ARBA" id="ARBA00023065"/>
    </source>
</evidence>
<keyword evidence="3" id="KW-1003">Cell membrane</keyword>
<dbReference type="CDD" id="cd01879">
    <property type="entry name" value="FeoB"/>
    <property type="match status" value="1"/>
</dbReference>
<keyword evidence="4 16" id="KW-0410">Iron transport</keyword>
<dbReference type="NCBIfam" id="TIGR00437">
    <property type="entry name" value="feoB"/>
    <property type="match status" value="1"/>
</dbReference>
<name>B3QT01_CHLT3</name>
<feature type="domain" description="FeoB-type G" evidence="17">
    <location>
        <begin position="105"/>
        <end position="267"/>
    </location>
</feature>
<dbReference type="InterPro" id="IPR003373">
    <property type="entry name" value="Fe2_transport_prot-B"/>
</dbReference>
<proteinExistence type="inferred from homology"/>
<dbReference type="InterPro" id="IPR011640">
    <property type="entry name" value="Fe2_transport_prot_B_C"/>
</dbReference>
<evidence type="ECO:0000256" key="15">
    <source>
        <dbReference type="PIRSR" id="PIRSR603373-2"/>
    </source>
</evidence>
<keyword evidence="8 16" id="KW-0408">Iron</keyword>
<dbReference type="Pfam" id="PF07670">
    <property type="entry name" value="Gate"/>
    <property type="match status" value="2"/>
</dbReference>
<comment type="subcellular location">
    <subcellularLocation>
        <location evidence="16">Cell inner membrane</location>
        <topology evidence="16">Multi-pass membrane protein</topology>
    </subcellularLocation>
    <subcellularLocation>
        <location evidence="1">Cell membrane</location>
        <topology evidence="1">Multi-pass membrane protein</topology>
    </subcellularLocation>
</comment>
<accession>B3QT01</accession>
<dbReference type="EMBL" id="CP001100">
    <property type="protein sequence ID" value="ACF12644.1"/>
    <property type="molecule type" value="Genomic_DNA"/>
</dbReference>
<evidence type="ECO:0000256" key="1">
    <source>
        <dbReference type="ARBA" id="ARBA00004651"/>
    </source>
</evidence>
<dbReference type="eggNOG" id="COG1918">
    <property type="taxonomic scope" value="Bacteria"/>
</dbReference>
<feature type="transmembrane region" description="Helical" evidence="16">
    <location>
        <begin position="394"/>
        <end position="415"/>
    </location>
</feature>
<feature type="binding site" evidence="15">
    <location>
        <position position="126"/>
    </location>
    <ligand>
        <name>Mg(2+)</name>
        <dbReference type="ChEBI" id="CHEBI:18420"/>
        <label>2</label>
    </ligand>
</feature>
<evidence type="ECO:0000256" key="14">
    <source>
        <dbReference type="PIRSR" id="PIRSR603373-1"/>
    </source>
</evidence>
<keyword evidence="11 16" id="KW-0472">Membrane</keyword>
<evidence type="ECO:0000256" key="12">
    <source>
        <dbReference type="ARBA" id="ARBA00031200"/>
    </source>
</evidence>
<keyword evidence="10 14" id="KW-0342">GTP-binding</keyword>
<dbReference type="InterPro" id="IPR041069">
    <property type="entry name" value="FeoB_Cyto"/>
</dbReference>
<dbReference type="Pfam" id="PF17910">
    <property type="entry name" value="FeoB_Cyto"/>
    <property type="match status" value="1"/>
</dbReference>
<evidence type="ECO:0000256" key="6">
    <source>
        <dbReference type="ARBA" id="ARBA00022741"/>
    </source>
</evidence>